<gene>
    <name evidence="1" type="ORF">NCTC8849_01645</name>
</gene>
<evidence type="ECO:0000313" key="1">
    <source>
        <dbReference type="EMBL" id="STT53092.1"/>
    </source>
</evidence>
<dbReference type="GO" id="GO:0016301">
    <property type="term" value="F:kinase activity"/>
    <property type="evidence" value="ECO:0007669"/>
    <property type="project" value="UniProtKB-KW"/>
</dbReference>
<organism evidence="1 2">
    <name type="scientific">Klebsiella pneumoniae</name>
    <dbReference type="NCBI Taxonomy" id="573"/>
    <lineage>
        <taxon>Bacteria</taxon>
        <taxon>Pseudomonadati</taxon>
        <taxon>Pseudomonadota</taxon>
        <taxon>Gammaproteobacteria</taxon>
        <taxon>Enterobacterales</taxon>
        <taxon>Enterobacteriaceae</taxon>
        <taxon>Klebsiella/Raoultella group</taxon>
        <taxon>Klebsiella</taxon>
        <taxon>Klebsiella pneumoniae complex</taxon>
    </lineage>
</organism>
<name>A0A377WGR8_KLEPN</name>
<proteinExistence type="predicted"/>
<dbReference type="InterPro" id="IPR029056">
    <property type="entry name" value="Ribokinase-like"/>
</dbReference>
<dbReference type="Gene3D" id="3.40.1190.20">
    <property type="match status" value="1"/>
</dbReference>
<sequence>MNGKIWVLGDAVVDLLPDGEGRLLQCPGGAPANVAVGVARSAVTAGLSAASATIPSGRFYASHPWRRSKWM</sequence>
<dbReference type="Proteomes" id="UP000254799">
    <property type="component" value="Unassembled WGS sequence"/>
</dbReference>
<reference evidence="1 2" key="1">
    <citation type="submission" date="2018-06" db="EMBL/GenBank/DDBJ databases">
        <authorList>
            <consortium name="Pathogen Informatics"/>
            <person name="Doyle S."/>
        </authorList>
    </citation>
    <scope>NUCLEOTIDE SEQUENCE [LARGE SCALE GENOMIC DNA]</scope>
    <source>
        <strain evidence="1 2">NCTC8849</strain>
    </source>
</reference>
<keyword evidence="1" id="KW-0808">Transferase</keyword>
<accession>A0A377WGR8</accession>
<dbReference type="EMBL" id="UGLC01000002">
    <property type="protein sequence ID" value="STT53092.1"/>
    <property type="molecule type" value="Genomic_DNA"/>
</dbReference>
<dbReference type="SUPFAM" id="SSF53613">
    <property type="entry name" value="Ribokinase-like"/>
    <property type="match status" value="1"/>
</dbReference>
<dbReference type="AlphaFoldDB" id="A0A377WGR8"/>
<evidence type="ECO:0000313" key="2">
    <source>
        <dbReference type="Proteomes" id="UP000254799"/>
    </source>
</evidence>
<keyword evidence="1" id="KW-0418">Kinase</keyword>
<protein>
    <submittedName>
        <fullName evidence="1">Fructokinase</fullName>
    </submittedName>
</protein>